<accession>M1PGV7</accession>
<feature type="domain" description="Peptidase M16 N-terminal" evidence="9">
    <location>
        <begin position="60"/>
        <end position="199"/>
    </location>
</feature>
<organism evidence="11 12">
    <name type="scientific">Desulfocapsa sulfexigens (strain DSM 10523 / SB164P1)</name>
    <dbReference type="NCBI Taxonomy" id="1167006"/>
    <lineage>
        <taxon>Bacteria</taxon>
        <taxon>Pseudomonadati</taxon>
        <taxon>Thermodesulfobacteriota</taxon>
        <taxon>Desulfobulbia</taxon>
        <taxon>Desulfobulbales</taxon>
        <taxon>Desulfocapsaceae</taxon>
        <taxon>Desulfocapsa</taxon>
    </lineage>
</organism>
<dbReference type="PANTHER" id="PTHR43690:SF17">
    <property type="entry name" value="PROTEIN YHJJ"/>
    <property type="match status" value="1"/>
</dbReference>
<keyword evidence="12" id="KW-1185">Reference proteome</keyword>
<evidence type="ECO:0000259" key="10">
    <source>
        <dbReference type="Pfam" id="PF05193"/>
    </source>
</evidence>
<evidence type="ECO:0000256" key="6">
    <source>
        <dbReference type="ARBA" id="ARBA00022833"/>
    </source>
</evidence>
<comment type="cofactor">
    <cofactor evidence="1">
        <name>Zn(2+)</name>
        <dbReference type="ChEBI" id="CHEBI:29105"/>
    </cofactor>
</comment>
<dbReference type="Gene3D" id="3.30.830.10">
    <property type="entry name" value="Metalloenzyme, LuxS/M16 peptidase-like"/>
    <property type="match status" value="4"/>
</dbReference>
<dbReference type="GO" id="GO:0004222">
    <property type="term" value="F:metalloendopeptidase activity"/>
    <property type="evidence" value="ECO:0007669"/>
    <property type="project" value="InterPro"/>
</dbReference>
<name>M1PGV7_DESSD</name>
<proteinExistence type="inferred from homology"/>
<dbReference type="GO" id="GO:0006508">
    <property type="term" value="P:proteolysis"/>
    <property type="evidence" value="ECO:0007669"/>
    <property type="project" value="UniProtKB-KW"/>
</dbReference>
<dbReference type="KEGG" id="dsf:UWK_02325"/>
<dbReference type="HOGENOM" id="CLU_008156_0_0_7"/>
<dbReference type="Pfam" id="PF05193">
    <property type="entry name" value="Peptidase_M16_C"/>
    <property type="match status" value="2"/>
</dbReference>
<evidence type="ECO:0000256" key="7">
    <source>
        <dbReference type="ARBA" id="ARBA00023049"/>
    </source>
</evidence>
<sequence>MVFCKKIGIAVLAGFLFVTTFLLSPCLADCFSTAWPHEKSDLRPDPSITFGRFENGFRYILKKNSEPRDRVAMSLNIQAGSLNENDDQRGIAHFLEHMLFNGTTHFQPGELVEYFQSIGMSFGGDTNAHTSYDETVYDIILPKGTAQDIDKGLLVLSDYARGALLLETEIDRERGVILAEKRSRDSAGYRAHVKETAFSMRGTMLPERMPIGVLETLNKADHSLMKSFYDAWYRPENMMLVMVGDFDLEEIQPLVEEKFAGLTGEGEQPPCPEFGRLQHEGSEFFYHHEAEMGVTETSIASLWNVEPEDDSFALQVKELTGYVASKIVQHRLDELTRKSDTPFTSAKVYSGTFLNRIGYAEIGAKSDADKWQQSLSLIENSLRQALNFGFTGIELQRVKKELQAELDSAVLTAKSKNSKELVSSIIRSINNNRVVQSPEQDKALFAPVLESMTLADVEKEFRDLWSHSNRLVKVNGNAVISEKDPLPVIESNYRAAMDIDVVAYADTIQKDFPYLHLGKPTPVKSKEQFVDIGSKRVIFDNNVVLNLKKTTFAPNEIQISVDFGHGASTEPAPALSMLTTSVINQSGTSTLSKSELDRILSGASVETTFRVNPDSFSWQGKSLNKDAELLFQVLQSLVADPEVDMNAFQVSMDTFKQFYDGAATEVQGIMSMQGESFLAGGSQRFGLPPWTVFSQLDRRQIEEWFLPAAGKSALEISLVGDFDEAEVLRLAEKYFSVLPERTSTPVEKVNISFPQGQSLSLTVPSSIDKAMLVVAWKTDDFWDIQQTRGLHLLAEIFSDKMRRVVREKLGASYSPQVYNASSRIYDGFGVMRAVLIVDPGQVEILHQEVLTIAREIWQGNISNAELERAKEPMLTSLRDMVRTNGYWLKSVLANSARYPEQLEWPTTILSGFSSFSLEDVQALGAKYLNPENAASITILPEK</sequence>
<evidence type="ECO:0000256" key="2">
    <source>
        <dbReference type="ARBA" id="ARBA00007261"/>
    </source>
</evidence>
<dbReference type="PROSITE" id="PS00143">
    <property type="entry name" value="INSULINASE"/>
    <property type="match status" value="1"/>
</dbReference>
<dbReference type="Proteomes" id="UP000011721">
    <property type="component" value="Chromosome"/>
</dbReference>
<dbReference type="InterPro" id="IPR001431">
    <property type="entry name" value="Pept_M16_Zn_BS"/>
</dbReference>
<evidence type="ECO:0000313" key="12">
    <source>
        <dbReference type="Proteomes" id="UP000011721"/>
    </source>
</evidence>
<dbReference type="PATRIC" id="fig|1167006.5.peg.2523"/>
<evidence type="ECO:0000313" key="11">
    <source>
        <dbReference type="EMBL" id="AGF78865.1"/>
    </source>
</evidence>
<keyword evidence="4" id="KW-0479">Metal-binding</keyword>
<dbReference type="InterPro" id="IPR007863">
    <property type="entry name" value="Peptidase_M16_C"/>
</dbReference>
<protein>
    <submittedName>
        <fullName evidence="11">Putative Zn-dependent peptidase</fullName>
    </submittedName>
</protein>
<gene>
    <name evidence="11" type="ordered locus">UWK_02325</name>
</gene>
<feature type="domain" description="Peptidase M16 C-terminal" evidence="10">
    <location>
        <begin position="713"/>
        <end position="871"/>
    </location>
</feature>
<keyword evidence="5" id="KW-0378">Hydrolase</keyword>
<evidence type="ECO:0000256" key="5">
    <source>
        <dbReference type="ARBA" id="ARBA00022801"/>
    </source>
</evidence>
<evidence type="ECO:0000256" key="8">
    <source>
        <dbReference type="RuleBase" id="RU004447"/>
    </source>
</evidence>
<evidence type="ECO:0000259" key="9">
    <source>
        <dbReference type="Pfam" id="PF00675"/>
    </source>
</evidence>
<comment type="similarity">
    <text evidence="2 8">Belongs to the peptidase M16 family.</text>
</comment>
<dbReference type="SUPFAM" id="SSF63411">
    <property type="entry name" value="LuxS/MPP-like metallohydrolase"/>
    <property type="match status" value="4"/>
</dbReference>
<keyword evidence="3" id="KW-0645">Protease</keyword>
<dbReference type="AlphaFoldDB" id="M1PGV7"/>
<dbReference type="InterPro" id="IPR050626">
    <property type="entry name" value="Peptidase_M16"/>
</dbReference>
<dbReference type="RefSeq" id="WP_015404553.1">
    <property type="nucleotide sequence ID" value="NC_020304.1"/>
</dbReference>
<reference evidence="12" key="1">
    <citation type="journal article" date="2013" name="Stand. Genomic Sci.">
        <title>Complete genome sequence of Desulfocapsa sulfexigens, a marine deltaproteobacterium specialized in disproportionating inorganic sulfur compounds.</title>
        <authorList>
            <person name="Finster K.W."/>
            <person name="Kjeldsen K.U."/>
            <person name="Kube M."/>
            <person name="Reinhardt R."/>
            <person name="Mussmann M."/>
            <person name="Amann R."/>
            <person name="Schreiber L."/>
        </authorList>
    </citation>
    <scope>NUCLEOTIDE SEQUENCE [LARGE SCALE GENOMIC DNA]</scope>
    <source>
        <strain evidence="12">DSM 10523 / SB164P1</strain>
    </source>
</reference>
<evidence type="ECO:0000256" key="3">
    <source>
        <dbReference type="ARBA" id="ARBA00022670"/>
    </source>
</evidence>
<dbReference type="PANTHER" id="PTHR43690">
    <property type="entry name" value="NARDILYSIN"/>
    <property type="match status" value="1"/>
</dbReference>
<dbReference type="InterPro" id="IPR011249">
    <property type="entry name" value="Metalloenz_LuxS/M16"/>
</dbReference>
<dbReference type="Pfam" id="PF00675">
    <property type="entry name" value="Peptidase_M16"/>
    <property type="match status" value="1"/>
</dbReference>
<evidence type="ECO:0000256" key="1">
    <source>
        <dbReference type="ARBA" id="ARBA00001947"/>
    </source>
</evidence>
<dbReference type="GO" id="GO:0046872">
    <property type="term" value="F:metal ion binding"/>
    <property type="evidence" value="ECO:0007669"/>
    <property type="project" value="UniProtKB-KW"/>
</dbReference>
<dbReference type="eggNOG" id="COG0612">
    <property type="taxonomic scope" value="Bacteria"/>
</dbReference>
<feature type="domain" description="Peptidase M16 C-terminal" evidence="10">
    <location>
        <begin position="225"/>
        <end position="402"/>
    </location>
</feature>
<dbReference type="EMBL" id="CP003985">
    <property type="protein sequence ID" value="AGF78865.1"/>
    <property type="molecule type" value="Genomic_DNA"/>
</dbReference>
<keyword evidence="6" id="KW-0862">Zinc</keyword>
<evidence type="ECO:0000256" key="4">
    <source>
        <dbReference type="ARBA" id="ARBA00022723"/>
    </source>
</evidence>
<dbReference type="STRING" id="1167006.UWK_02325"/>
<dbReference type="InterPro" id="IPR011765">
    <property type="entry name" value="Pept_M16_N"/>
</dbReference>
<keyword evidence="7" id="KW-0482">Metalloprotease</keyword>